<sequence>MAVESVIYLNTTPRRKMAAYDKSYHSRPSAPPAYGQDVSPEARSITHNKDWNYSLGSCCSPGTLCFLTCCLPCLTFGKTQARLRDPTLQSYDSINSECIIFGVLSLGYAQWIIQTIRRGEMREKHQIEGSCCGDCCTAFWCGCCALVQEEKEMELRTRPELTGYRSTPQMAYP</sequence>
<name>A0ABR4JYE8_9EURO</name>
<gene>
    <name evidence="1" type="ORF">BJX68DRAFT_269264</name>
</gene>
<dbReference type="RefSeq" id="XP_070896435.1">
    <property type="nucleotide sequence ID" value="XM_071046284.1"/>
</dbReference>
<dbReference type="GeneID" id="98161448"/>
<proteinExistence type="predicted"/>
<comment type="caution">
    <text evidence="1">The sequence shown here is derived from an EMBL/GenBank/DDBJ whole genome shotgun (WGS) entry which is preliminary data.</text>
</comment>
<dbReference type="EMBL" id="JBFXLR010000038">
    <property type="protein sequence ID" value="KAL2845078.1"/>
    <property type="molecule type" value="Genomic_DNA"/>
</dbReference>
<keyword evidence="2" id="KW-1185">Reference proteome</keyword>
<reference evidence="1 2" key="1">
    <citation type="submission" date="2024-07" db="EMBL/GenBank/DDBJ databases">
        <title>Section-level genome sequencing and comparative genomics of Aspergillus sections Usti and Cavernicolus.</title>
        <authorList>
            <consortium name="Lawrence Berkeley National Laboratory"/>
            <person name="Nybo J.L."/>
            <person name="Vesth T.C."/>
            <person name="Theobald S."/>
            <person name="Frisvad J.C."/>
            <person name="Larsen T.O."/>
            <person name="Kjaerboelling I."/>
            <person name="Rothschild-Mancinelli K."/>
            <person name="Lyhne E.K."/>
            <person name="Kogle M.E."/>
            <person name="Barry K."/>
            <person name="Clum A."/>
            <person name="Na H."/>
            <person name="Ledsgaard L."/>
            <person name="Lin J."/>
            <person name="Lipzen A."/>
            <person name="Kuo A."/>
            <person name="Riley R."/>
            <person name="Mondo S."/>
            <person name="LaButti K."/>
            <person name="Haridas S."/>
            <person name="Pangalinan J."/>
            <person name="Salamov A.A."/>
            <person name="Simmons B.A."/>
            <person name="Magnuson J.K."/>
            <person name="Chen J."/>
            <person name="Drula E."/>
            <person name="Henrissat B."/>
            <person name="Wiebenga A."/>
            <person name="Lubbers R.J."/>
            <person name="Gomes A.C."/>
            <person name="Macurrencykelacurrency M.R."/>
            <person name="Stajich J."/>
            <person name="Grigoriev I.V."/>
            <person name="Mortensen U.H."/>
            <person name="De vries R.P."/>
            <person name="Baker S.E."/>
            <person name="Andersen M.R."/>
        </authorList>
    </citation>
    <scope>NUCLEOTIDE SEQUENCE [LARGE SCALE GENOMIC DNA]</scope>
    <source>
        <strain evidence="1 2">CBS 756.74</strain>
    </source>
</reference>
<accession>A0ABR4JYE8</accession>
<dbReference type="PANTHER" id="PTHR15907">
    <property type="entry name" value="DUF614 FAMILY PROTEIN-RELATED"/>
    <property type="match status" value="1"/>
</dbReference>
<dbReference type="Proteomes" id="UP001610444">
    <property type="component" value="Unassembled WGS sequence"/>
</dbReference>
<evidence type="ECO:0000313" key="1">
    <source>
        <dbReference type="EMBL" id="KAL2845078.1"/>
    </source>
</evidence>
<evidence type="ECO:0000313" key="2">
    <source>
        <dbReference type="Proteomes" id="UP001610444"/>
    </source>
</evidence>
<organism evidence="1 2">
    <name type="scientific">Aspergillus pseudodeflectus</name>
    <dbReference type="NCBI Taxonomy" id="176178"/>
    <lineage>
        <taxon>Eukaryota</taxon>
        <taxon>Fungi</taxon>
        <taxon>Dikarya</taxon>
        <taxon>Ascomycota</taxon>
        <taxon>Pezizomycotina</taxon>
        <taxon>Eurotiomycetes</taxon>
        <taxon>Eurotiomycetidae</taxon>
        <taxon>Eurotiales</taxon>
        <taxon>Aspergillaceae</taxon>
        <taxon>Aspergillus</taxon>
        <taxon>Aspergillus subgen. Nidulantes</taxon>
    </lineage>
</organism>
<dbReference type="NCBIfam" id="TIGR01571">
    <property type="entry name" value="A_thal_Cys_rich"/>
    <property type="match status" value="1"/>
</dbReference>
<protein>
    <submittedName>
        <fullName evidence="1">PLAC8 family protein</fullName>
    </submittedName>
</protein>
<dbReference type="Pfam" id="PF04749">
    <property type="entry name" value="PLAC8"/>
    <property type="match status" value="1"/>
</dbReference>
<dbReference type="InterPro" id="IPR006461">
    <property type="entry name" value="PLAC_motif_containing"/>
</dbReference>